<protein>
    <recommendedName>
        <fullName evidence="5">Transferrin-binding protein B C-lobe/N-lobe beta barrel domain-containing protein</fullName>
    </recommendedName>
</protein>
<dbReference type="RefSeq" id="WP_005765576.1">
    <property type="nucleotide sequence ID" value="NZ_GG704816.1"/>
</dbReference>
<dbReference type="HOGENOM" id="CLU_787202_0_0_6"/>
<dbReference type="EMBL" id="ACZR01000022">
    <property type="protein sequence ID" value="EEX49392.1"/>
    <property type="molecule type" value="Genomic_DNA"/>
</dbReference>
<name>C9PSQ4_9PAST</name>
<evidence type="ECO:0000313" key="4">
    <source>
        <dbReference type="Proteomes" id="UP000005519"/>
    </source>
</evidence>
<feature type="compositionally biased region" description="Polar residues" evidence="1">
    <location>
        <begin position="76"/>
        <end position="85"/>
    </location>
</feature>
<dbReference type="OrthoDB" id="5690162at2"/>
<proteinExistence type="predicted"/>
<dbReference type="PROSITE" id="PS51257">
    <property type="entry name" value="PROKAR_LIPOPROTEIN"/>
    <property type="match status" value="1"/>
</dbReference>
<feature type="compositionally biased region" description="Polar residues" evidence="1">
    <location>
        <begin position="26"/>
        <end position="48"/>
    </location>
</feature>
<feature type="signal peptide" evidence="2">
    <location>
        <begin position="1"/>
        <end position="20"/>
    </location>
</feature>
<sequence length="344" mass="39056">MKELVIKTSLFIGLSSLLVACGGGSDTNAESSHEAQQVNPTAVNSQPQVEPKTHNETQPEKQLEKEQPQDREDKNQLQPEQPKNQNTREDKPAHTPSSQPAVVKVYADSDINTEWFGMKTSKYHSPTVINENRNNVEIYDLVLVENPDDQTKYDKTKSKQTTIALRKEGETSHYSHGKLNYSFDLVNGNIYYGYYLKPEADYKNSYLTYSYAFDKSIEDNRSLANYSAKYSQYGGFSFSVKIGNDYIQQFGDVDLIYTNGRISGEITNPHSSEVNNKIFDLEGKERELIIRPNKDNEYKLSSNGGDNMSMQLHLINSNQKEYIIGAGKAENYYGVLFAEKKENE</sequence>
<feature type="region of interest" description="Disordered" evidence="1">
    <location>
        <begin position="24"/>
        <end position="103"/>
    </location>
</feature>
<comment type="caution">
    <text evidence="3">The sequence shown here is derived from an EMBL/GenBank/DDBJ whole genome shotgun (WGS) entry which is preliminary data.</text>
</comment>
<keyword evidence="2" id="KW-0732">Signal</keyword>
<evidence type="ECO:0000313" key="3">
    <source>
        <dbReference type="EMBL" id="EEX49392.1"/>
    </source>
</evidence>
<feature type="chain" id="PRO_5002998769" description="Transferrin-binding protein B C-lobe/N-lobe beta barrel domain-containing protein" evidence="2">
    <location>
        <begin position="21"/>
        <end position="344"/>
    </location>
</feature>
<dbReference type="AlphaFoldDB" id="C9PSQ4"/>
<evidence type="ECO:0008006" key="5">
    <source>
        <dbReference type="Google" id="ProtNLM"/>
    </source>
</evidence>
<reference evidence="3 4" key="1">
    <citation type="submission" date="2009-10" db="EMBL/GenBank/DDBJ databases">
        <authorList>
            <person name="Muzny D."/>
            <person name="Qin X."/>
            <person name="Deng J."/>
            <person name="Jiang H."/>
            <person name="Liu Y."/>
            <person name="Qu J."/>
            <person name="Song X.-Z."/>
            <person name="Zhang L."/>
            <person name="Thornton R."/>
            <person name="Coyle M."/>
            <person name="Francisco L."/>
            <person name="Jackson L."/>
            <person name="Javaid M."/>
            <person name="Korchina V."/>
            <person name="Kovar C."/>
            <person name="Mata R."/>
            <person name="Mathew T."/>
            <person name="Ngo R."/>
            <person name="Nguyen L."/>
            <person name="Nguyen N."/>
            <person name="Okwuonu G."/>
            <person name="Ongeri F."/>
            <person name="Pham C."/>
            <person name="Simmons D."/>
            <person name="Wilczek-Boney K."/>
            <person name="Hale W."/>
            <person name="Jakkamsetti A."/>
            <person name="Pham P."/>
            <person name="Ruth R."/>
            <person name="San Lucas F."/>
            <person name="Warren J."/>
            <person name="Zhang J."/>
            <person name="Zhao Z."/>
            <person name="Zhou C."/>
            <person name="Zhu D."/>
            <person name="Lee S."/>
            <person name="Bess C."/>
            <person name="Blankenburg K."/>
            <person name="Forbes L."/>
            <person name="Fu Q."/>
            <person name="Gubbala S."/>
            <person name="Hirani K."/>
            <person name="Jayaseelan J.C."/>
            <person name="Lara F."/>
            <person name="Munidasa M."/>
            <person name="Palculict T."/>
            <person name="Patil S."/>
            <person name="Pu L.-L."/>
            <person name="Saada N."/>
            <person name="Tang L."/>
            <person name="Weissenberger G."/>
            <person name="Zhu Y."/>
            <person name="Hemphill L."/>
            <person name="Shang Y."/>
            <person name="Youmans B."/>
            <person name="Ayvaz T."/>
            <person name="Ross M."/>
            <person name="Santibanez J."/>
            <person name="Aqrawi P."/>
            <person name="Gross S."/>
            <person name="Joshi V."/>
            <person name="Fowler G."/>
            <person name="Nazareth L."/>
            <person name="Reid J."/>
            <person name="Worley K."/>
            <person name="Petrosino J."/>
            <person name="Highlander S."/>
            <person name="Gibbs R."/>
        </authorList>
    </citation>
    <scope>NUCLEOTIDE SEQUENCE [LARGE SCALE GENOMIC DNA]</scope>
    <source>
        <strain evidence="3 4">ATCC 43325</strain>
    </source>
</reference>
<dbReference type="STRING" id="667128.HMPREF0621_2028"/>
<evidence type="ECO:0000256" key="1">
    <source>
        <dbReference type="SAM" id="MobiDB-lite"/>
    </source>
</evidence>
<evidence type="ECO:0000256" key="2">
    <source>
        <dbReference type="SAM" id="SignalP"/>
    </source>
</evidence>
<dbReference type="Proteomes" id="UP000005519">
    <property type="component" value="Unassembled WGS sequence"/>
</dbReference>
<gene>
    <name evidence="3" type="ORF">HMPREF0621_2028</name>
</gene>
<organism evidence="3 4">
    <name type="scientific">Pasteurella dagmatis ATCC 43325</name>
    <dbReference type="NCBI Taxonomy" id="667128"/>
    <lineage>
        <taxon>Bacteria</taxon>
        <taxon>Pseudomonadati</taxon>
        <taxon>Pseudomonadota</taxon>
        <taxon>Gammaproteobacteria</taxon>
        <taxon>Pasteurellales</taxon>
        <taxon>Pasteurellaceae</taxon>
        <taxon>Pasteurella</taxon>
    </lineage>
</organism>
<feature type="compositionally biased region" description="Basic and acidic residues" evidence="1">
    <location>
        <begin position="51"/>
        <end position="75"/>
    </location>
</feature>
<keyword evidence="4" id="KW-1185">Reference proteome</keyword>
<accession>C9PSQ4</accession>